<dbReference type="EMBL" id="JADFAR010000023">
    <property type="protein sequence ID" value="MBE5728595.1"/>
    <property type="molecule type" value="Genomic_DNA"/>
</dbReference>
<gene>
    <name evidence="8" type="ORF">IHE51_01925</name>
</gene>
<evidence type="ECO:0000259" key="7">
    <source>
        <dbReference type="Pfam" id="PF09335"/>
    </source>
</evidence>
<keyword evidence="3 6" id="KW-0812">Transmembrane</keyword>
<evidence type="ECO:0000313" key="8">
    <source>
        <dbReference type="EMBL" id="MBE5728595.1"/>
    </source>
</evidence>
<keyword evidence="5 6" id="KW-0472">Membrane</keyword>
<keyword evidence="4 6" id="KW-1133">Transmembrane helix</keyword>
<evidence type="ECO:0000256" key="1">
    <source>
        <dbReference type="ARBA" id="ARBA00004651"/>
    </source>
</evidence>
<keyword evidence="2" id="KW-1003">Cell membrane</keyword>
<evidence type="ECO:0000256" key="3">
    <source>
        <dbReference type="ARBA" id="ARBA00022692"/>
    </source>
</evidence>
<proteinExistence type="predicted"/>
<dbReference type="InterPro" id="IPR051311">
    <property type="entry name" value="DedA_domain"/>
</dbReference>
<dbReference type="InterPro" id="IPR032816">
    <property type="entry name" value="VTT_dom"/>
</dbReference>
<dbReference type="AlphaFoldDB" id="A0A8T3V0T4"/>
<reference evidence="8 9" key="1">
    <citation type="submission" date="2020-09" db="EMBL/GenBank/DDBJ databases">
        <title>Genomic characterization of a novel Parvarchaeota family in acid mine drainage sediments.</title>
        <authorList>
            <person name="Luo Z.-H."/>
        </authorList>
    </citation>
    <scope>NUCLEOTIDE SEQUENCE [LARGE SCALE GENOMIC DNA]</scope>
    <source>
        <strain evidence="8">MAS1_bins.189</strain>
    </source>
</reference>
<evidence type="ECO:0000256" key="2">
    <source>
        <dbReference type="ARBA" id="ARBA00022475"/>
    </source>
</evidence>
<feature type="transmembrane region" description="Helical" evidence="6">
    <location>
        <begin position="175"/>
        <end position="195"/>
    </location>
</feature>
<dbReference type="GO" id="GO:0005886">
    <property type="term" value="C:plasma membrane"/>
    <property type="evidence" value="ECO:0007669"/>
    <property type="project" value="UniProtKB-SubCell"/>
</dbReference>
<dbReference type="PANTHER" id="PTHR42709:SF6">
    <property type="entry name" value="UNDECAPRENYL PHOSPHATE TRANSPORTER A"/>
    <property type="match status" value="1"/>
</dbReference>
<dbReference type="PANTHER" id="PTHR42709">
    <property type="entry name" value="ALKALINE PHOSPHATASE LIKE PROTEIN"/>
    <property type="match status" value="1"/>
</dbReference>
<feature type="domain" description="VTT" evidence="7">
    <location>
        <begin position="33"/>
        <end position="159"/>
    </location>
</feature>
<protein>
    <submittedName>
        <fullName evidence="8">DedA family protein</fullName>
    </submittedName>
</protein>
<sequence length="206" mass="23378">MFFGIDVLVSFIQQYRYIAFFILAFLETTLAPIPSEVVLPFAGAMIALNLLKPVFLVTDVWLGNLLGNIFGYLVAYFVSIDVVLKYGRKLGFKMEGYMQGEKWIKKYGVPFAFITELLPVVRSVTSIVCGAFKMDFKKFVILTFAGFVIWSSALMYIGYVLAGNWQSVVSFLENFSLYIGIAATLVLLFIMRHWLIKLGKKILEKL</sequence>
<accession>A0A8T3V0T4</accession>
<evidence type="ECO:0000256" key="5">
    <source>
        <dbReference type="ARBA" id="ARBA00023136"/>
    </source>
</evidence>
<evidence type="ECO:0000313" key="9">
    <source>
        <dbReference type="Proteomes" id="UP000718571"/>
    </source>
</evidence>
<evidence type="ECO:0000256" key="4">
    <source>
        <dbReference type="ARBA" id="ARBA00022989"/>
    </source>
</evidence>
<feature type="transmembrane region" description="Helical" evidence="6">
    <location>
        <begin position="139"/>
        <end position="163"/>
    </location>
</feature>
<name>A0A8T3V0T4_9ARCH</name>
<dbReference type="Pfam" id="PF09335">
    <property type="entry name" value="VTT_dom"/>
    <property type="match status" value="1"/>
</dbReference>
<organism evidence="8 9">
    <name type="scientific">Candidatus Acidifodinimicrobium mancum</name>
    <dbReference type="NCBI Taxonomy" id="2898728"/>
    <lineage>
        <taxon>Archaea</taxon>
        <taxon>Candidatus Parvarchaeota</taxon>
        <taxon>Candidatus Acidifodinimicrobiaceae</taxon>
        <taxon>Candidatus Acidifodinimicrobium</taxon>
    </lineage>
</organism>
<evidence type="ECO:0000256" key="6">
    <source>
        <dbReference type="SAM" id="Phobius"/>
    </source>
</evidence>
<feature type="transmembrane region" description="Helical" evidence="6">
    <location>
        <begin position="69"/>
        <end position="87"/>
    </location>
</feature>
<dbReference type="Proteomes" id="UP000718571">
    <property type="component" value="Unassembled WGS sequence"/>
</dbReference>
<comment type="caution">
    <text evidence="8">The sequence shown here is derived from an EMBL/GenBank/DDBJ whole genome shotgun (WGS) entry which is preliminary data.</text>
</comment>
<comment type="subcellular location">
    <subcellularLocation>
        <location evidence="1">Cell membrane</location>
        <topology evidence="1">Multi-pass membrane protein</topology>
    </subcellularLocation>
</comment>